<comment type="caution">
    <text evidence="6">The sequence shown here is derived from an EMBL/GenBank/DDBJ whole genome shotgun (WGS) entry which is preliminary data.</text>
</comment>
<dbReference type="HAMAP" id="MF_01281">
    <property type="entry name" value="MTA_SAH_deamin"/>
    <property type="match status" value="1"/>
</dbReference>
<dbReference type="PANTHER" id="PTHR43794">
    <property type="entry name" value="AMINOHYDROLASE SSNA-RELATED"/>
    <property type="match status" value="1"/>
</dbReference>
<proteinExistence type="inferred from homology"/>
<reference evidence="7" key="1">
    <citation type="journal article" date="2018" name="Sci. Rep.">
        <title>Lignite coal burning seam in the remote Altai Mountains harbors a hydrogen-driven thermophilic microbial community.</title>
        <authorList>
            <person name="Kadnikov V.V."/>
            <person name="Mardanov A.V."/>
            <person name="Ivasenko D.A."/>
            <person name="Antsiferov D.V."/>
            <person name="Beletsky A.V."/>
            <person name="Karnachuk O.V."/>
            <person name="Ravin N.V."/>
        </authorList>
    </citation>
    <scope>NUCLEOTIDE SEQUENCE [LARGE SCALE GENOMIC DNA]</scope>
</reference>
<dbReference type="SUPFAM" id="SSF51338">
    <property type="entry name" value="Composite domain of metallo-dependent hydrolases"/>
    <property type="match status" value="2"/>
</dbReference>
<dbReference type="GO" id="GO:0090614">
    <property type="term" value="F:5'-methylthioadenosine deaminase activity"/>
    <property type="evidence" value="ECO:0007669"/>
    <property type="project" value="UniProtKB-UniRule"/>
</dbReference>
<comment type="caution">
    <text evidence="4">Lacks conserved residue(s) required for the propagation of feature annotation.</text>
</comment>
<sequence length="427" mass="47570">MMSWILAQAKVYIDDAFHDGYVKMNGSMIEEVGKGLPHVGPDDEVWNVRGAFVLPGLVNTHNHTPMTLLRGLGEGEPLKRWLEDVMWPREAMLSEEDVYWGTLLAQAEMIESGTTTFLDMYDRLHVIFEAVRLSGMRAVLARGMIGSEDPSVEAAKLKEAEDVSRRYHGALSGRITMMISPHGAYTCSSAFLKEIIELSRALSLPVTTHLAETRQELLTVKKREAMETIPYLEALGLFERPLLVAHAVHLSERDRETLARYDVRISHNPVSNLKLGSGIAPIPDLIRRGLTISLGTDGAASNNNYDLFEEMRMAALLHKGKEEDATLIHPNEALRMATAAGARALFLEHVIGKLAKGYRADLIIVRSDGLPYVPAHDDVANLVYNGRGSDVLGTIVDGRLLYWKGEHLTLDTERIRYEARLRAKRLA</sequence>
<dbReference type="AlphaFoldDB" id="A0A2R6Y2P1"/>
<dbReference type="InterPro" id="IPR006680">
    <property type="entry name" value="Amidohydro-rel"/>
</dbReference>
<feature type="binding site" evidence="4">
    <location>
        <position position="142"/>
    </location>
    <ligand>
        <name>substrate</name>
    </ligand>
</feature>
<comment type="similarity">
    <text evidence="4">Belongs to the metallo-dependent hydrolases superfamily. MTA/SAH deaminase family.</text>
</comment>
<keyword evidence="2 4" id="KW-0378">Hydrolase</keyword>
<evidence type="ECO:0000256" key="3">
    <source>
        <dbReference type="ARBA" id="ARBA00022833"/>
    </source>
</evidence>
<dbReference type="InterPro" id="IPR023512">
    <property type="entry name" value="Deaminase_MtaD/DadD"/>
</dbReference>
<keyword evidence="3 4" id="KW-0862">Zinc</keyword>
<feature type="binding site" evidence="4">
    <location>
        <position position="63"/>
    </location>
    <ligand>
        <name>Zn(2+)</name>
        <dbReference type="ChEBI" id="CHEBI:29105"/>
    </ligand>
</feature>
<evidence type="ECO:0000256" key="4">
    <source>
        <dbReference type="HAMAP-Rule" id="MF_01281"/>
    </source>
</evidence>
<gene>
    <name evidence="4" type="primary">mtaD</name>
    <name evidence="6" type="ORF">BSOLF_2499</name>
</gene>
<dbReference type="GO" id="GO:0046872">
    <property type="term" value="F:metal ion binding"/>
    <property type="evidence" value="ECO:0007669"/>
    <property type="project" value="UniProtKB-KW"/>
</dbReference>
<name>A0A2R6Y2P1_9BACL</name>
<feature type="binding site" evidence="4">
    <location>
        <position position="212"/>
    </location>
    <ligand>
        <name>substrate</name>
    </ligand>
</feature>
<dbReference type="Pfam" id="PF01979">
    <property type="entry name" value="Amidohydro_1"/>
    <property type="match status" value="1"/>
</dbReference>
<dbReference type="CDD" id="cd01298">
    <property type="entry name" value="ATZ_TRZ_like"/>
    <property type="match status" value="1"/>
</dbReference>
<feature type="binding site" evidence="4">
    <location>
        <position position="90"/>
    </location>
    <ligand>
        <name>substrate</name>
    </ligand>
</feature>
<dbReference type="InterPro" id="IPR050287">
    <property type="entry name" value="MTA/SAH_deaminase"/>
</dbReference>
<dbReference type="SUPFAM" id="SSF51556">
    <property type="entry name" value="Metallo-dependent hydrolases"/>
    <property type="match status" value="1"/>
</dbReference>
<dbReference type="Proteomes" id="UP000244338">
    <property type="component" value="Unassembled WGS sequence"/>
</dbReference>
<feature type="binding site" evidence="4">
    <location>
        <position position="182"/>
    </location>
    <ligand>
        <name>substrate</name>
    </ligand>
</feature>
<feature type="binding site" evidence="4">
    <location>
        <position position="209"/>
    </location>
    <ligand>
        <name>Zn(2+)</name>
        <dbReference type="ChEBI" id="CHEBI:29105"/>
    </ligand>
</feature>
<dbReference type="FunFam" id="3.20.20.140:FF:000014">
    <property type="entry name" value="5-methylthioadenosine/S-adenosylhomocysteine deaminase"/>
    <property type="match status" value="1"/>
</dbReference>
<dbReference type="EC" id="3.5.4.28" evidence="4"/>
<feature type="binding site" evidence="4">
    <location>
        <position position="61"/>
    </location>
    <ligand>
        <name>Zn(2+)</name>
        <dbReference type="ChEBI" id="CHEBI:29105"/>
    </ligand>
</feature>
<evidence type="ECO:0000259" key="5">
    <source>
        <dbReference type="Pfam" id="PF01979"/>
    </source>
</evidence>
<dbReference type="PANTHER" id="PTHR43794:SF11">
    <property type="entry name" value="AMIDOHYDROLASE-RELATED DOMAIN-CONTAINING PROTEIN"/>
    <property type="match status" value="1"/>
</dbReference>
<evidence type="ECO:0000313" key="7">
    <source>
        <dbReference type="Proteomes" id="UP000244338"/>
    </source>
</evidence>
<comment type="cofactor">
    <cofactor evidence="4">
        <name>Zn(2+)</name>
        <dbReference type="ChEBI" id="CHEBI:29105"/>
    </cofactor>
    <text evidence="4">Binds 1 zinc ion per subunit.</text>
</comment>
<keyword evidence="1 4" id="KW-0479">Metal-binding</keyword>
<evidence type="ECO:0000313" key="6">
    <source>
        <dbReference type="EMBL" id="PTQ56938.1"/>
    </source>
</evidence>
<dbReference type="EC" id="3.5.4.31" evidence="4"/>
<dbReference type="GO" id="GO:0050270">
    <property type="term" value="F:S-adenosylhomocysteine deaminase activity"/>
    <property type="evidence" value="ECO:0007669"/>
    <property type="project" value="UniProtKB-UniRule"/>
</dbReference>
<evidence type="ECO:0000256" key="1">
    <source>
        <dbReference type="ARBA" id="ARBA00022723"/>
    </source>
</evidence>
<feature type="binding site" evidence="4">
    <location>
        <position position="297"/>
    </location>
    <ligand>
        <name>substrate</name>
    </ligand>
</feature>
<evidence type="ECO:0000256" key="2">
    <source>
        <dbReference type="ARBA" id="ARBA00022801"/>
    </source>
</evidence>
<organism evidence="6 7">
    <name type="scientific">Candidatus Carbonibacillus altaicus</name>
    <dbReference type="NCBI Taxonomy" id="2163959"/>
    <lineage>
        <taxon>Bacteria</taxon>
        <taxon>Bacillati</taxon>
        <taxon>Bacillota</taxon>
        <taxon>Bacilli</taxon>
        <taxon>Bacillales</taxon>
        <taxon>Candidatus Carbonibacillus</taxon>
    </lineage>
</organism>
<accession>A0A2R6Y2P1</accession>
<comment type="catalytic activity">
    <reaction evidence="4">
        <text>S-methyl-5'-thioadenosine + H2O + H(+) = S-methyl-5'-thioinosine + NH4(+)</text>
        <dbReference type="Rhea" id="RHEA:25025"/>
        <dbReference type="ChEBI" id="CHEBI:15377"/>
        <dbReference type="ChEBI" id="CHEBI:15378"/>
        <dbReference type="ChEBI" id="CHEBI:17509"/>
        <dbReference type="ChEBI" id="CHEBI:28938"/>
        <dbReference type="ChEBI" id="CHEBI:48595"/>
        <dbReference type="EC" id="3.5.4.31"/>
    </reaction>
</comment>
<comment type="catalytic activity">
    <reaction evidence="4">
        <text>S-adenosyl-L-homocysteine + H2O + H(+) = S-inosyl-L-homocysteine + NH4(+)</text>
        <dbReference type="Rhea" id="RHEA:20716"/>
        <dbReference type="ChEBI" id="CHEBI:15377"/>
        <dbReference type="ChEBI" id="CHEBI:15378"/>
        <dbReference type="ChEBI" id="CHEBI:28938"/>
        <dbReference type="ChEBI" id="CHEBI:57856"/>
        <dbReference type="ChEBI" id="CHEBI:57985"/>
        <dbReference type="EC" id="3.5.4.28"/>
    </reaction>
</comment>
<feature type="domain" description="Amidohydrolase-related" evidence="5">
    <location>
        <begin position="52"/>
        <end position="400"/>
    </location>
</feature>
<feature type="binding site" evidence="4">
    <location>
        <position position="297"/>
    </location>
    <ligand>
        <name>Zn(2+)</name>
        <dbReference type="ChEBI" id="CHEBI:29105"/>
    </ligand>
</feature>
<dbReference type="InterPro" id="IPR011059">
    <property type="entry name" value="Metal-dep_hydrolase_composite"/>
</dbReference>
<comment type="function">
    <text evidence="4">Catalyzes the deamination of 5-methylthioadenosine and S-adenosyl-L-homocysteine into 5-methylthioinosine and S-inosyl-L-homocysteine, respectively. Is also able to deaminate adenosine.</text>
</comment>
<dbReference type="Gene3D" id="2.30.40.10">
    <property type="entry name" value="Urease, subunit C, domain 1"/>
    <property type="match status" value="1"/>
</dbReference>
<dbReference type="InterPro" id="IPR032466">
    <property type="entry name" value="Metal_Hydrolase"/>
</dbReference>
<dbReference type="Gene3D" id="3.20.20.140">
    <property type="entry name" value="Metal-dependent hydrolases"/>
    <property type="match status" value="1"/>
</dbReference>
<protein>
    <recommendedName>
        <fullName evidence="4">5-methylthioadenosine/S-adenosylhomocysteine deaminase</fullName>
        <shortName evidence="4">MTA/SAH deaminase</shortName>
        <ecNumber evidence="4">3.5.4.28</ecNumber>
        <ecNumber evidence="4">3.5.4.31</ecNumber>
    </recommendedName>
</protein>
<dbReference type="EMBL" id="PEBX01000016">
    <property type="protein sequence ID" value="PTQ56938.1"/>
    <property type="molecule type" value="Genomic_DNA"/>
</dbReference>